<accession>A0A450TX78</accession>
<proteinExistence type="predicted"/>
<dbReference type="AlphaFoldDB" id="A0A450TX78"/>
<name>A0A450TX78_9GAMM</name>
<gene>
    <name evidence="2" type="ORF">BECKFW1821C_GA0114237_105510</name>
</gene>
<evidence type="ECO:0000313" key="2">
    <source>
        <dbReference type="EMBL" id="VFJ73858.1"/>
    </source>
</evidence>
<keyword evidence="1" id="KW-0812">Transmembrane</keyword>
<protein>
    <submittedName>
        <fullName evidence="2">Uncharacterized protein</fullName>
    </submittedName>
</protein>
<keyword evidence="1" id="KW-0472">Membrane</keyword>
<evidence type="ECO:0000256" key="1">
    <source>
        <dbReference type="SAM" id="Phobius"/>
    </source>
</evidence>
<dbReference type="EMBL" id="CAADFE010000055">
    <property type="protein sequence ID" value="VFJ73858.1"/>
    <property type="molecule type" value="Genomic_DNA"/>
</dbReference>
<keyword evidence="1" id="KW-1133">Transmembrane helix</keyword>
<sequence length="388" mass="44145">MTLKLDLKQGREYYSRLDTAIGALYVFYMQAKDLLALEKILDRPIKDCDPEQYVRNLATFICYPEKALLDGQKPDTPALLQDDVKRLTSSELDEIARIFLEHNDYLYRKNDAITYSRNEEENHMEYLHRLFVIEEEERSKLFSSLSGSCAKRLMEGQNSIAAKFSGSAFSAGLSDKIGNTLSLGNSLGRAMEIGRLATPVTPFASGALGSVMKSIEQIDRATKIRVPGIELPKPEKIEVETIDWAGMERKKEEKRREPFNDLAKRLDRLIELSEENIKFSVQANETQTEISAEIKSSGDITEKFSKRNFVINLIVAALTALSVSMAIMIFFDASRESGISQDLLGKIAKETDRLEQQLTEHDVLFERKLKMMEALKKTNDEHEKRIKQ</sequence>
<reference evidence="2" key="1">
    <citation type="submission" date="2019-02" db="EMBL/GenBank/DDBJ databases">
        <authorList>
            <person name="Gruber-Vodicka R. H."/>
            <person name="Seah K. B. B."/>
        </authorList>
    </citation>
    <scope>NUCLEOTIDE SEQUENCE</scope>
    <source>
        <strain evidence="2">BECK_BZ131</strain>
    </source>
</reference>
<feature type="transmembrane region" description="Helical" evidence="1">
    <location>
        <begin position="309"/>
        <end position="331"/>
    </location>
</feature>
<organism evidence="2">
    <name type="scientific">Candidatus Kentrum sp. FW</name>
    <dbReference type="NCBI Taxonomy" id="2126338"/>
    <lineage>
        <taxon>Bacteria</taxon>
        <taxon>Pseudomonadati</taxon>
        <taxon>Pseudomonadota</taxon>
        <taxon>Gammaproteobacteria</taxon>
        <taxon>Candidatus Kentrum</taxon>
    </lineage>
</organism>